<sequence>MPKVPNPMENDERWELETQKKNALFLAIRQFRAEPEFKNLNQSFEDPNSAEARELRIKNQDLKEKFEELKKKNIDLEANIDELKQHVSQERGSQRQSLQRLNEAWDERQTLEEQLRQLERRIQNQKSMICNAQEQNAELHTLNLNLQTAIDKAKKTIRLMQADIDSHKHQLQVVTRDKDEAVEANSRAEEAKAHAEANYTSLRKVWVKHEDRKAELEENVCNLEKEIGHLEKTKEYWRYEQQKTQQRVLDLNAKLQQLQLRTPSKQHQDGIPSGSPILESAREQEMESIFAQAPRRTSILEIPMPSSSGANLSTTTTLSGSSPQARNGNLTALEKRIVERMANMTEKELQDMEPAMDDRDKLLPGKNYHWVRGHFARNPGTKDDETPAELKLKEKIHAKIHESRHDSQNQ</sequence>
<proteinExistence type="predicted"/>
<evidence type="ECO:0000313" key="4">
    <source>
        <dbReference type="Proteomes" id="UP000235786"/>
    </source>
</evidence>
<accession>A0A2J6R2C5</accession>
<evidence type="ECO:0000256" key="2">
    <source>
        <dbReference type="SAM" id="MobiDB-lite"/>
    </source>
</evidence>
<feature type="coiled-coil region" evidence="1">
    <location>
        <begin position="52"/>
        <end position="261"/>
    </location>
</feature>
<feature type="compositionally biased region" description="Low complexity" evidence="2">
    <location>
        <begin position="306"/>
        <end position="322"/>
    </location>
</feature>
<keyword evidence="1" id="KW-0175">Coiled coil</keyword>
<dbReference type="Proteomes" id="UP000235786">
    <property type="component" value="Unassembled WGS sequence"/>
</dbReference>
<dbReference type="EMBL" id="KZ613958">
    <property type="protein sequence ID" value="PMD32671.1"/>
    <property type="molecule type" value="Genomic_DNA"/>
</dbReference>
<protein>
    <submittedName>
        <fullName evidence="3">Uncharacterized protein</fullName>
    </submittedName>
</protein>
<name>A0A2J6R2C5_HYAVF</name>
<reference evidence="3 4" key="1">
    <citation type="submission" date="2016-04" db="EMBL/GenBank/DDBJ databases">
        <title>A degradative enzymes factory behind the ericoid mycorrhizal symbiosis.</title>
        <authorList>
            <consortium name="DOE Joint Genome Institute"/>
            <person name="Martino E."/>
            <person name="Morin E."/>
            <person name="Grelet G."/>
            <person name="Kuo A."/>
            <person name="Kohler A."/>
            <person name="Daghino S."/>
            <person name="Barry K."/>
            <person name="Choi C."/>
            <person name="Cichocki N."/>
            <person name="Clum A."/>
            <person name="Copeland A."/>
            <person name="Hainaut M."/>
            <person name="Haridas S."/>
            <person name="Labutti K."/>
            <person name="Lindquist E."/>
            <person name="Lipzen A."/>
            <person name="Khouja H.-R."/>
            <person name="Murat C."/>
            <person name="Ohm R."/>
            <person name="Olson A."/>
            <person name="Spatafora J."/>
            <person name="Veneault-Fourrey C."/>
            <person name="Henrissat B."/>
            <person name="Grigoriev I."/>
            <person name="Martin F."/>
            <person name="Perotto S."/>
        </authorList>
    </citation>
    <scope>NUCLEOTIDE SEQUENCE [LARGE SCALE GENOMIC DNA]</scope>
    <source>
        <strain evidence="3 4">F</strain>
    </source>
</reference>
<gene>
    <name evidence="3" type="ORF">L207DRAFT_535972</name>
</gene>
<dbReference type="SUPFAM" id="SSF57997">
    <property type="entry name" value="Tropomyosin"/>
    <property type="match status" value="1"/>
</dbReference>
<organism evidence="3 4">
    <name type="scientific">Hyaloscypha variabilis (strain UAMH 11265 / GT02V1 / F)</name>
    <name type="common">Meliniomyces variabilis</name>
    <dbReference type="NCBI Taxonomy" id="1149755"/>
    <lineage>
        <taxon>Eukaryota</taxon>
        <taxon>Fungi</taxon>
        <taxon>Dikarya</taxon>
        <taxon>Ascomycota</taxon>
        <taxon>Pezizomycotina</taxon>
        <taxon>Leotiomycetes</taxon>
        <taxon>Helotiales</taxon>
        <taxon>Hyaloscyphaceae</taxon>
        <taxon>Hyaloscypha</taxon>
        <taxon>Hyaloscypha variabilis</taxon>
    </lineage>
</organism>
<feature type="region of interest" description="Disordered" evidence="2">
    <location>
        <begin position="303"/>
        <end position="327"/>
    </location>
</feature>
<dbReference type="AlphaFoldDB" id="A0A2J6R2C5"/>
<dbReference type="OrthoDB" id="10547875at2759"/>
<evidence type="ECO:0000313" key="3">
    <source>
        <dbReference type="EMBL" id="PMD32671.1"/>
    </source>
</evidence>
<keyword evidence="4" id="KW-1185">Reference proteome</keyword>
<evidence type="ECO:0000256" key="1">
    <source>
        <dbReference type="SAM" id="Coils"/>
    </source>
</evidence>